<feature type="region of interest" description="Disordered" evidence="1">
    <location>
        <begin position="74"/>
        <end position="94"/>
    </location>
</feature>
<evidence type="ECO:0000313" key="4">
    <source>
        <dbReference type="EMBL" id="POP48860.1"/>
    </source>
</evidence>
<keyword evidence="2" id="KW-0812">Transmembrane</keyword>
<reference evidence="5 6" key="1">
    <citation type="submission" date="2018-01" db="EMBL/GenBank/DDBJ databases">
        <title>Superficieibacter electus gen. nov., sp. nov., an extended-spectrum beta-lactamase possessing member of the Enterobacteriaceae family, isolated from intensive care unit surfaces.</title>
        <authorList>
            <person name="Potter R.F."/>
            <person name="D'Souza A.W."/>
        </authorList>
    </citation>
    <scope>NUCLEOTIDE SEQUENCE [LARGE SCALE GENOMIC DNA]</scope>
    <source>
        <strain evidence="4 6">BP-1</strain>
        <strain evidence="3 5">BP-2</strain>
    </source>
</reference>
<keyword evidence="2" id="KW-0472">Membrane</keyword>
<evidence type="ECO:0000313" key="5">
    <source>
        <dbReference type="Proteomes" id="UP000237073"/>
    </source>
</evidence>
<sequence>MKVKGFIQSHKRRITVGALLLFFCAICSLMTVLFIYSNNQVRNEYRSIADKRDEKVEKLGEQVGELQKKLDHLPEQTAEKTADKVKPLVEEEKE</sequence>
<accession>A0A2P5GQN1</accession>
<organism evidence="4 6">
    <name type="scientific">Superficieibacter electus</name>
    <dbReference type="NCBI Taxonomy" id="2022662"/>
    <lineage>
        <taxon>Bacteria</taxon>
        <taxon>Pseudomonadati</taxon>
        <taxon>Pseudomonadota</taxon>
        <taxon>Gammaproteobacteria</taxon>
        <taxon>Enterobacterales</taxon>
        <taxon>Enterobacteriaceae</taxon>
        <taxon>Superficieibacter</taxon>
    </lineage>
</organism>
<feature type="transmembrane region" description="Helical" evidence="2">
    <location>
        <begin position="14"/>
        <end position="36"/>
    </location>
</feature>
<dbReference type="OrthoDB" id="6542444at2"/>
<dbReference type="Proteomes" id="UP000237073">
    <property type="component" value="Unassembled WGS sequence"/>
</dbReference>
<evidence type="ECO:0000256" key="2">
    <source>
        <dbReference type="SAM" id="Phobius"/>
    </source>
</evidence>
<keyword evidence="2" id="KW-1133">Transmembrane helix</keyword>
<dbReference type="RefSeq" id="WP_103677036.1">
    <property type="nucleotide sequence ID" value="NZ_PQGD01000007.1"/>
</dbReference>
<evidence type="ECO:0000256" key="1">
    <source>
        <dbReference type="SAM" id="MobiDB-lite"/>
    </source>
</evidence>
<gene>
    <name evidence="4" type="ORF">CHU32_09695</name>
    <name evidence="3" type="ORF">CHU33_15810</name>
</gene>
<dbReference type="Proteomes" id="UP000247005">
    <property type="component" value="Unassembled WGS sequence"/>
</dbReference>
<protein>
    <submittedName>
        <fullName evidence="4">Uncharacterized protein</fullName>
    </submittedName>
</protein>
<dbReference type="AlphaFoldDB" id="A0A2P5GQN1"/>
<proteinExistence type="predicted"/>
<evidence type="ECO:0000313" key="6">
    <source>
        <dbReference type="Proteomes" id="UP000247005"/>
    </source>
</evidence>
<dbReference type="EMBL" id="PQGD01000007">
    <property type="protein sequence ID" value="POP48860.1"/>
    <property type="molecule type" value="Genomic_DNA"/>
</dbReference>
<keyword evidence="5" id="KW-1185">Reference proteome</keyword>
<comment type="caution">
    <text evidence="4">The sequence shown here is derived from an EMBL/GenBank/DDBJ whole genome shotgun (WGS) entry which is preliminary data.</text>
</comment>
<evidence type="ECO:0000313" key="3">
    <source>
        <dbReference type="EMBL" id="POP43343.1"/>
    </source>
</evidence>
<name>A0A2P5GQN1_9ENTR</name>
<dbReference type="EMBL" id="PQGE01000014">
    <property type="protein sequence ID" value="POP43343.1"/>
    <property type="molecule type" value="Genomic_DNA"/>
</dbReference>